<gene>
    <name evidence="2" type="ORF">CPB83DRAFT_893313</name>
</gene>
<dbReference type="AlphaFoldDB" id="A0A9P6JQM0"/>
<evidence type="ECO:0000313" key="2">
    <source>
        <dbReference type="EMBL" id="KAF9529802.1"/>
    </source>
</evidence>
<sequence length="102" mass="11813">MSTSQETLINSSSTFSPLNITPPRRISRERQLALSRTPSPSLDHHFEVSGVNETQPGQYRWTEQEHVHLEAPRWVMLLLRLTGRLLEKIPGVRVKFHSTRRT</sequence>
<evidence type="ECO:0000313" key="3">
    <source>
        <dbReference type="Proteomes" id="UP000807306"/>
    </source>
</evidence>
<protein>
    <submittedName>
        <fullName evidence="2">Uncharacterized protein</fullName>
    </submittedName>
</protein>
<organism evidence="2 3">
    <name type="scientific">Crepidotus variabilis</name>
    <dbReference type="NCBI Taxonomy" id="179855"/>
    <lineage>
        <taxon>Eukaryota</taxon>
        <taxon>Fungi</taxon>
        <taxon>Dikarya</taxon>
        <taxon>Basidiomycota</taxon>
        <taxon>Agaricomycotina</taxon>
        <taxon>Agaricomycetes</taxon>
        <taxon>Agaricomycetidae</taxon>
        <taxon>Agaricales</taxon>
        <taxon>Agaricineae</taxon>
        <taxon>Crepidotaceae</taxon>
        <taxon>Crepidotus</taxon>
    </lineage>
</organism>
<evidence type="ECO:0000256" key="1">
    <source>
        <dbReference type="SAM" id="MobiDB-lite"/>
    </source>
</evidence>
<name>A0A9P6JQM0_9AGAR</name>
<feature type="compositionally biased region" description="Polar residues" evidence="1">
    <location>
        <begin position="1"/>
        <end position="19"/>
    </location>
</feature>
<accession>A0A9P6JQM0</accession>
<keyword evidence="3" id="KW-1185">Reference proteome</keyword>
<feature type="region of interest" description="Disordered" evidence="1">
    <location>
        <begin position="1"/>
        <end position="22"/>
    </location>
</feature>
<dbReference type="Proteomes" id="UP000807306">
    <property type="component" value="Unassembled WGS sequence"/>
</dbReference>
<comment type="caution">
    <text evidence="2">The sequence shown here is derived from an EMBL/GenBank/DDBJ whole genome shotgun (WGS) entry which is preliminary data.</text>
</comment>
<proteinExistence type="predicted"/>
<dbReference type="EMBL" id="MU157844">
    <property type="protein sequence ID" value="KAF9529802.1"/>
    <property type="molecule type" value="Genomic_DNA"/>
</dbReference>
<reference evidence="2" key="1">
    <citation type="submission" date="2020-11" db="EMBL/GenBank/DDBJ databases">
        <authorList>
            <consortium name="DOE Joint Genome Institute"/>
            <person name="Ahrendt S."/>
            <person name="Riley R."/>
            <person name="Andreopoulos W."/>
            <person name="Labutti K."/>
            <person name="Pangilinan J."/>
            <person name="Ruiz-Duenas F.J."/>
            <person name="Barrasa J.M."/>
            <person name="Sanchez-Garcia M."/>
            <person name="Camarero S."/>
            <person name="Miyauchi S."/>
            <person name="Serrano A."/>
            <person name="Linde D."/>
            <person name="Babiker R."/>
            <person name="Drula E."/>
            <person name="Ayuso-Fernandez I."/>
            <person name="Pacheco R."/>
            <person name="Padilla G."/>
            <person name="Ferreira P."/>
            <person name="Barriuso J."/>
            <person name="Kellner H."/>
            <person name="Castanera R."/>
            <person name="Alfaro M."/>
            <person name="Ramirez L."/>
            <person name="Pisabarro A.G."/>
            <person name="Kuo A."/>
            <person name="Tritt A."/>
            <person name="Lipzen A."/>
            <person name="He G."/>
            <person name="Yan M."/>
            <person name="Ng V."/>
            <person name="Cullen D."/>
            <person name="Martin F."/>
            <person name="Rosso M.-N."/>
            <person name="Henrissat B."/>
            <person name="Hibbett D."/>
            <person name="Martinez A.T."/>
            <person name="Grigoriev I.V."/>
        </authorList>
    </citation>
    <scope>NUCLEOTIDE SEQUENCE</scope>
    <source>
        <strain evidence="2">CBS 506.95</strain>
    </source>
</reference>